<dbReference type="InterPro" id="IPR036770">
    <property type="entry name" value="Ankyrin_rpt-contain_sf"/>
</dbReference>
<keyword evidence="9 14" id="KW-0378">Hydrolase</keyword>
<evidence type="ECO:0000313" key="18">
    <source>
        <dbReference type="Proteomes" id="UP000053201"/>
    </source>
</evidence>
<organism evidence="17 18">
    <name type="scientific">Spizellomyces punctatus (strain DAOM BR117)</name>
    <dbReference type="NCBI Taxonomy" id="645134"/>
    <lineage>
        <taxon>Eukaryota</taxon>
        <taxon>Fungi</taxon>
        <taxon>Fungi incertae sedis</taxon>
        <taxon>Chytridiomycota</taxon>
        <taxon>Chytridiomycota incertae sedis</taxon>
        <taxon>Chytridiomycetes</taxon>
        <taxon>Spizellomycetales</taxon>
        <taxon>Spizellomycetaceae</taxon>
        <taxon>Spizellomyces</taxon>
    </lineage>
</organism>
<dbReference type="SUPFAM" id="SSF48403">
    <property type="entry name" value="Ankyrin repeat"/>
    <property type="match status" value="1"/>
</dbReference>
<dbReference type="GO" id="GO:0016787">
    <property type="term" value="F:hydrolase activity"/>
    <property type="evidence" value="ECO:0007669"/>
    <property type="project" value="UniProtKB-KW"/>
</dbReference>
<gene>
    <name evidence="17" type="ORF">SPPG_06872</name>
</gene>
<proteinExistence type="inferred from homology"/>
<feature type="active site" evidence="14">
    <location>
        <position position="233"/>
    </location>
</feature>
<dbReference type="Pfam" id="PF18716">
    <property type="entry name" value="VATC"/>
    <property type="match status" value="1"/>
</dbReference>
<dbReference type="GO" id="GO:0036503">
    <property type="term" value="P:ERAD pathway"/>
    <property type="evidence" value="ECO:0007669"/>
    <property type="project" value="TreeGrafter"/>
</dbReference>
<evidence type="ECO:0000256" key="9">
    <source>
        <dbReference type="ARBA" id="ARBA00022801"/>
    </source>
</evidence>
<keyword evidence="3 14" id="KW-0963">Cytoplasm</keyword>
<dbReference type="GO" id="GO:0004519">
    <property type="term" value="F:endonuclease activity"/>
    <property type="evidence" value="ECO:0007669"/>
    <property type="project" value="UniProtKB-KW"/>
</dbReference>
<feature type="region of interest" description="Disordered" evidence="15">
    <location>
        <begin position="225"/>
        <end position="247"/>
    </location>
</feature>
<dbReference type="EMBL" id="KQ257462">
    <property type="protein sequence ID" value="KNC97880.1"/>
    <property type="molecule type" value="Genomic_DNA"/>
</dbReference>
<keyword evidence="8" id="KW-0863">Zinc-finger</keyword>
<evidence type="ECO:0000256" key="15">
    <source>
        <dbReference type="SAM" id="MobiDB-lite"/>
    </source>
</evidence>
<comment type="subcellular location">
    <subcellularLocation>
        <location evidence="1">Cytoplasm</location>
    </subcellularLocation>
</comment>
<feature type="compositionally biased region" description="Basic and acidic residues" evidence="15">
    <location>
        <begin position="541"/>
        <end position="551"/>
    </location>
</feature>
<keyword evidence="12" id="KW-0175">Coiled coil</keyword>
<dbReference type="InterPro" id="IPR002110">
    <property type="entry name" value="Ankyrin_rpt"/>
</dbReference>
<dbReference type="eggNOG" id="KOG2505">
    <property type="taxonomic scope" value="Eukaryota"/>
</dbReference>
<evidence type="ECO:0000256" key="12">
    <source>
        <dbReference type="ARBA" id="ARBA00023054"/>
    </source>
</evidence>
<dbReference type="PROSITE" id="PS50297">
    <property type="entry name" value="ANK_REP_REGION"/>
    <property type="match status" value="1"/>
</dbReference>
<dbReference type="OMA" id="GPHIFMC"/>
<dbReference type="Pfam" id="PF00023">
    <property type="entry name" value="Ank"/>
    <property type="match status" value="1"/>
</dbReference>
<dbReference type="OrthoDB" id="429841at2759"/>
<keyword evidence="7 14" id="KW-0255">Endonuclease</keyword>
<dbReference type="VEuPathDB" id="FungiDB:SPPG_06872"/>
<feature type="compositionally biased region" description="Acidic residues" evidence="15">
    <location>
        <begin position="115"/>
        <end position="124"/>
    </location>
</feature>
<feature type="domain" description="VLRF1" evidence="16">
    <location>
        <begin position="188"/>
        <end position="330"/>
    </location>
</feature>
<evidence type="ECO:0000256" key="14">
    <source>
        <dbReference type="PROSITE-ProRule" id="PRU01389"/>
    </source>
</evidence>
<feature type="region of interest" description="Disordered" evidence="15">
    <location>
        <begin position="95"/>
        <end position="137"/>
    </location>
</feature>
<reference evidence="17 18" key="1">
    <citation type="submission" date="2009-08" db="EMBL/GenBank/DDBJ databases">
        <title>The Genome Sequence of Spizellomyces punctatus strain DAOM BR117.</title>
        <authorList>
            <consortium name="The Broad Institute Genome Sequencing Platform"/>
            <person name="Russ C."/>
            <person name="Cuomo C."/>
            <person name="Shea T."/>
            <person name="Young S.K."/>
            <person name="Zeng Q."/>
            <person name="Koehrsen M."/>
            <person name="Haas B."/>
            <person name="Borodovsky M."/>
            <person name="Guigo R."/>
            <person name="Alvarado L."/>
            <person name="Berlin A."/>
            <person name="Bochicchio J."/>
            <person name="Borenstein D."/>
            <person name="Chapman S."/>
            <person name="Chen Z."/>
            <person name="Engels R."/>
            <person name="Freedman E."/>
            <person name="Gellesch M."/>
            <person name="Goldberg J."/>
            <person name="Griggs A."/>
            <person name="Gujja S."/>
            <person name="Heiman D."/>
            <person name="Hepburn T."/>
            <person name="Howarth C."/>
            <person name="Jen D."/>
            <person name="Larson L."/>
            <person name="Lewis B."/>
            <person name="Mehta T."/>
            <person name="Park D."/>
            <person name="Pearson M."/>
            <person name="Roberts A."/>
            <person name="Saif S."/>
            <person name="Shenoy N."/>
            <person name="Sisk P."/>
            <person name="Stolte C."/>
            <person name="Sykes S."/>
            <person name="Thomson T."/>
            <person name="Walk T."/>
            <person name="White J."/>
            <person name="Yandava C."/>
            <person name="Burger G."/>
            <person name="Gray M.W."/>
            <person name="Holland P.W.H."/>
            <person name="King N."/>
            <person name="Lang F.B.F."/>
            <person name="Roger A.J."/>
            <person name="Ruiz-Trillo I."/>
            <person name="Lander E."/>
            <person name="Nusbaum C."/>
        </authorList>
    </citation>
    <scope>NUCLEOTIDE SEQUENCE [LARGE SCALE GENOMIC DNA]</scope>
    <source>
        <strain evidence="17 18">DAOM BR117</strain>
    </source>
</reference>
<keyword evidence="6" id="KW-0677">Repeat</keyword>
<accession>A0A0L0H8L9</accession>
<evidence type="ECO:0000313" key="17">
    <source>
        <dbReference type="EMBL" id="KNC97880.1"/>
    </source>
</evidence>
<evidence type="ECO:0000256" key="10">
    <source>
        <dbReference type="ARBA" id="ARBA00022833"/>
    </source>
</evidence>
<evidence type="ECO:0000256" key="1">
    <source>
        <dbReference type="ARBA" id="ARBA00004496"/>
    </source>
</evidence>
<keyword evidence="4 14" id="KW-0540">Nuclease</keyword>
<keyword evidence="5" id="KW-0479">Metal-binding</keyword>
<dbReference type="STRING" id="645134.A0A0L0H8L9"/>
<evidence type="ECO:0000256" key="7">
    <source>
        <dbReference type="ARBA" id="ARBA00022759"/>
    </source>
</evidence>
<dbReference type="InterPro" id="IPR047139">
    <property type="entry name" value="ANKZ1/VMS1"/>
</dbReference>
<dbReference type="PANTHER" id="PTHR16036">
    <property type="entry name" value="ANKYRIN REPEAT AND ZINC FINGER DOMAIN-CONTAINING PROTEIN 1"/>
    <property type="match status" value="1"/>
</dbReference>
<dbReference type="InParanoid" id="A0A0L0H8L9"/>
<dbReference type="FunCoup" id="A0A0L0H8L9">
    <property type="interactions" value="27"/>
</dbReference>
<dbReference type="PROSITE" id="PS52044">
    <property type="entry name" value="VLRF1"/>
    <property type="match status" value="1"/>
</dbReference>
<dbReference type="Pfam" id="PF18826">
    <property type="entry name" value="bVLRF1"/>
    <property type="match status" value="1"/>
</dbReference>
<dbReference type="PANTHER" id="PTHR16036:SF2">
    <property type="entry name" value="TRNA ENDONUCLEASE ANKZF1"/>
    <property type="match status" value="1"/>
</dbReference>
<dbReference type="RefSeq" id="XP_016605920.1">
    <property type="nucleotide sequence ID" value="XM_016755066.1"/>
</dbReference>
<evidence type="ECO:0000259" key="16">
    <source>
        <dbReference type="PROSITE" id="PS52044"/>
    </source>
</evidence>
<keyword evidence="11 13" id="KW-0040">ANK repeat</keyword>
<comment type="domain">
    <text evidence="14">The VLRF1 domain mediates binding to the 60S ribosomal subunit.</text>
</comment>
<dbReference type="Gene3D" id="1.25.40.20">
    <property type="entry name" value="Ankyrin repeat-containing domain"/>
    <property type="match status" value="1"/>
</dbReference>
<feature type="region of interest" description="Disordered" evidence="15">
    <location>
        <begin position="341"/>
        <end position="365"/>
    </location>
</feature>
<name>A0A0L0H8L9_SPIPD</name>
<dbReference type="GO" id="GO:0005737">
    <property type="term" value="C:cytoplasm"/>
    <property type="evidence" value="ECO:0007669"/>
    <property type="project" value="UniProtKB-SubCell"/>
</dbReference>
<sequence>MSTQRRNAENSKCFQLFALPSDILASVTENTQVVEGLPGISTLPSVAKPEQPCIQPTSTSGCSTCGGLQFPSSEEMRTHYKSDWHRYNIKRKVRGQGPVSEEQFDDLTEVSSIEASDEEDDEEDRPTHPDMIKAGSMPDSPFVMLPLGNEECLLVYKQIFSSSKRDMKRTDNAALIVERLRKYQSLQQPTHWTLLMLAAGHFAGTVVNCKDGTAIVHKTFHRYTTRRKQGGAQSSNDQAKGKANSAGAGLRRYNEQALQKEIRDLLVEWKDYLSTSDLIFIRAPAASRKVLFFDGGPLDAGHDRIRSFPFTTRRPTFSELMRCFKELTTIRIERLPEIPDVHATSQSEALRPKPRPKPVSPEAVKDNETTAGIDPLFLKLADFCKRGKLELFQSHLKANEGLNVKTRLPDEAGTSLLHLAATNGCSEMVNALLSLGADPTMGSEKRNLKPYDVAQSKDTRDAFRRFVASQPDMWDWKQAHVPGPLTPEMEQQQKEKEKEKKKKMKDKQKAYKSSKEAATPVPEPVLVPAPSSKKTALSKLTKSERESIGMTAERRARLDREKRALAAEARIRVMQNQCGACGKSLVGITPFEKLQFRYCSMPCVTKHQILTS</sequence>
<evidence type="ECO:0000256" key="6">
    <source>
        <dbReference type="ARBA" id="ARBA00022737"/>
    </source>
</evidence>
<dbReference type="GeneID" id="27690142"/>
<feature type="compositionally biased region" description="Low complexity" evidence="15">
    <location>
        <begin position="528"/>
        <end position="540"/>
    </location>
</feature>
<evidence type="ECO:0000256" key="3">
    <source>
        <dbReference type="ARBA" id="ARBA00022490"/>
    </source>
</evidence>
<evidence type="ECO:0000256" key="8">
    <source>
        <dbReference type="ARBA" id="ARBA00022771"/>
    </source>
</evidence>
<keyword evidence="10" id="KW-0862">Zinc</keyword>
<feature type="repeat" description="ANK" evidence="13">
    <location>
        <begin position="412"/>
        <end position="444"/>
    </location>
</feature>
<dbReference type="InterPro" id="IPR041175">
    <property type="entry name" value="VLRF1/Vms1"/>
</dbReference>
<evidence type="ECO:0000256" key="2">
    <source>
        <dbReference type="ARBA" id="ARBA00009262"/>
    </source>
</evidence>
<evidence type="ECO:0000256" key="11">
    <source>
        <dbReference type="ARBA" id="ARBA00023043"/>
    </source>
</evidence>
<keyword evidence="18" id="KW-1185">Reference proteome</keyword>
<dbReference type="PROSITE" id="PS50088">
    <property type="entry name" value="ANK_REPEAT"/>
    <property type="match status" value="1"/>
</dbReference>
<evidence type="ECO:0000256" key="4">
    <source>
        <dbReference type="ARBA" id="ARBA00022722"/>
    </source>
</evidence>
<dbReference type="Proteomes" id="UP000053201">
    <property type="component" value="Unassembled WGS sequence"/>
</dbReference>
<comment type="similarity">
    <text evidence="2 14">Belongs to the ANKZF1/VMS1 family.</text>
</comment>
<dbReference type="AlphaFoldDB" id="A0A0L0H8L9"/>
<evidence type="ECO:0000256" key="13">
    <source>
        <dbReference type="PROSITE-ProRule" id="PRU00023"/>
    </source>
</evidence>
<evidence type="ECO:0000256" key="5">
    <source>
        <dbReference type="ARBA" id="ARBA00022723"/>
    </source>
</evidence>
<feature type="region of interest" description="Disordered" evidence="15">
    <location>
        <begin position="476"/>
        <end position="551"/>
    </location>
</feature>
<dbReference type="InterPro" id="IPR041540">
    <property type="entry name" value="VATC"/>
</dbReference>
<protein>
    <recommendedName>
        <fullName evidence="16">VLRF1 domain-containing protein</fullName>
    </recommendedName>
</protein>
<dbReference type="GO" id="GO:0008270">
    <property type="term" value="F:zinc ion binding"/>
    <property type="evidence" value="ECO:0007669"/>
    <property type="project" value="UniProtKB-KW"/>
</dbReference>